<accession>A0A330HQ70</accession>
<evidence type="ECO:0000313" key="1">
    <source>
        <dbReference type="EMBL" id="RAZ89702.1"/>
    </source>
</evidence>
<reference evidence="1 2" key="2">
    <citation type="submission" date="2018-07" db="EMBL/GenBank/DDBJ databases">
        <title>Diversity of Mesorhizobium strains in Brazil.</title>
        <authorList>
            <person name="Helene L.C.F."/>
            <person name="Dall'Agnol R."/>
            <person name="Delamuta J.R.M."/>
            <person name="Hungria M."/>
        </authorList>
    </citation>
    <scope>NUCLEOTIDE SEQUENCE [LARGE SCALE GENOMIC DNA]</scope>
    <source>
        <strain evidence="1 2">AC99b</strain>
    </source>
</reference>
<organism evidence="1 2">
    <name type="scientific">Mesorhizobium hawassense</name>
    <dbReference type="NCBI Taxonomy" id="1209954"/>
    <lineage>
        <taxon>Bacteria</taxon>
        <taxon>Pseudomonadati</taxon>
        <taxon>Pseudomonadota</taxon>
        <taxon>Alphaproteobacteria</taxon>
        <taxon>Hyphomicrobiales</taxon>
        <taxon>Phyllobacteriaceae</taxon>
        <taxon>Mesorhizobium</taxon>
    </lineage>
</organism>
<evidence type="ECO:0008006" key="3">
    <source>
        <dbReference type="Google" id="ProtNLM"/>
    </source>
</evidence>
<gene>
    <name evidence="1" type="ORF">DPM33_16050</name>
</gene>
<dbReference type="OrthoDB" id="6194699at2"/>
<sequence length="133" mass="14564">MTDRGVIAQNLTGVWHGRYFYPRDLAPVSFVATLFETASALTGTTHEPAGPATSALRYASLEGQRDGRMVVFVKTYTNAGSNAQPIDYSGRLNGDATEIEGIWRIRGNWSGKFLMIRSPGKAVSVERKVAERV</sequence>
<reference evidence="2" key="1">
    <citation type="submission" date="2018-06" db="EMBL/GenBank/DDBJ databases">
        <authorList>
            <person name="Helene L.C."/>
            <person name="Dall'Agnol R."/>
            <person name="Delamuta J.R."/>
            <person name="Hungria M."/>
        </authorList>
    </citation>
    <scope>NUCLEOTIDE SEQUENCE [LARGE SCALE GENOMIC DNA]</scope>
    <source>
        <strain evidence="2">AC99b</strain>
    </source>
</reference>
<proteinExistence type="predicted"/>
<dbReference type="Proteomes" id="UP000251558">
    <property type="component" value="Unassembled WGS sequence"/>
</dbReference>
<dbReference type="RefSeq" id="WP_112098423.1">
    <property type="nucleotide sequence ID" value="NZ_QMBP01000007.1"/>
</dbReference>
<name>A0A330HQ70_9HYPH</name>
<keyword evidence="2" id="KW-1185">Reference proteome</keyword>
<dbReference type="EMBL" id="QMBP01000007">
    <property type="protein sequence ID" value="RAZ89702.1"/>
    <property type="molecule type" value="Genomic_DNA"/>
</dbReference>
<protein>
    <recommendedName>
        <fullName evidence="3">Lipocalin-like domain-containing protein</fullName>
    </recommendedName>
</protein>
<evidence type="ECO:0000313" key="2">
    <source>
        <dbReference type="Proteomes" id="UP000251558"/>
    </source>
</evidence>
<dbReference type="AlphaFoldDB" id="A0A330HQ70"/>
<comment type="caution">
    <text evidence="1">The sequence shown here is derived from an EMBL/GenBank/DDBJ whole genome shotgun (WGS) entry which is preliminary data.</text>
</comment>